<dbReference type="PANTHER" id="PTHR24031">
    <property type="entry name" value="RNA HELICASE"/>
    <property type="match status" value="1"/>
</dbReference>
<evidence type="ECO:0000256" key="1">
    <source>
        <dbReference type="ARBA" id="ARBA00022741"/>
    </source>
</evidence>
<dbReference type="SUPFAM" id="SSF52540">
    <property type="entry name" value="P-loop containing nucleoside triphosphate hydrolases"/>
    <property type="match status" value="1"/>
</dbReference>
<dbReference type="GeneID" id="9752631"/>
<dbReference type="STRING" id="572478.Vdis_1690"/>
<proteinExistence type="predicted"/>
<feature type="domain" description="Helicase ATP-binding" evidence="4">
    <location>
        <begin position="13"/>
        <end position="209"/>
    </location>
</feature>
<keyword evidence="7" id="KW-1185">Reference proteome</keyword>
<dbReference type="InterPro" id="IPR011545">
    <property type="entry name" value="DEAD/DEAH_box_helicase_dom"/>
</dbReference>
<dbReference type="InterPro" id="IPR006474">
    <property type="entry name" value="Helicase_Cas3_CRISPR-ass_core"/>
</dbReference>
<dbReference type="Pfam" id="PF00271">
    <property type="entry name" value="Helicase_C"/>
    <property type="match status" value="1"/>
</dbReference>
<evidence type="ECO:0000313" key="7">
    <source>
        <dbReference type="Proteomes" id="UP000006681"/>
    </source>
</evidence>
<organism evidence="6 7">
    <name type="scientific">Vulcanisaeta distributa (strain DSM 14429 / JCM 11212 / NBRC 100878 / IC-017)</name>
    <dbReference type="NCBI Taxonomy" id="572478"/>
    <lineage>
        <taxon>Archaea</taxon>
        <taxon>Thermoproteota</taxon>
        <taxon>Thermoprotei</taxon>
        <taxon>Thermoproteales</taxon>
        <taxon>Thermoproteaceae</taxon>
        <taxon>Vulcanisaeta</taxon>
    </lineage>
</organism>
<dbReference type="RefSeq" id="WP_013336789.1">
    <property type="nucleotide sequence ID" value="NC_014537.1"/>
</dbReference>
<reference evidence="7" key="2">
    <citation type="journal article" date="2010" name="Stand. Genomic Sci.">
        <title>Complete genome sequence of Vulcanisaeta distributa type strain (IC-017T).</title>
        <authorList>
            <person name="Mavromatis K."/>
            <person name="Sikorski J."/>
            <person name="Pabst E."/>
            <person name="Teshima H."/>
            <person name="Lapidus A."/>
            <person name="Lucas S."/>
            <person name="Nolan M."/>
            <person name="Glavina Del Rio T."/>
            <person name="Cheng J."/>
            <person name="Bruce D."/>
            <person name="Goodwin L."/>
            <person name="Pitluck S."/>
            <person name="Liolios K."/>
            <person name="Ivanova N."/>
            <person name="Mikhailova N."/>
            <person name="Pati A."/>
            <person name="Chen A."/>
            <person name="Palaniappan K."/>
            <person name="Land M."/>
            <person name="Hauser L."/>
            <person name="Chang Y."/>
            <person name="Jeffries C."/>
            <person name="Rohde M."/>
            <person name="Spring S."/>
            <person name="Goker M."/>
            <person name="Wirth R."/>
            <person name="Woyke T."/>
            <person name="Bristow J."/>
            <person name="Eisen J."/>
            <person name="Markowitz V."/>
            <person name="Hugenholtz P."/>
            <person name="Klenk H."/>
            <person name="Kyrpides N."/>
        </authorList>
    </citation>
    <scope>NUCLEOTIDE SEQUENCE [LARGE SCALE GENOMIC DNA]</scope>
    <source>
        <strain evidence="7">DSM 14429 / JCM 11212 / NBRC 100878 / IC-017</strain>
    </source>
</reference>
<dbReference type="Proteomes" id="UP000006681">
    <property type="component" value="Chromosome"/>
</dbReference>
<dbReference type="PROSITE" id="PS51192">
    <property type="entry name" value="HELICASE_ATP_BIND_1"/>
    <property type="match status" value="1"/>
</dbReference>
<dbReference type="Gene3D" id="3.40.50.300">
    <property type="entry name" value="P-loop containing nucleotide triphosphate hydrolases"/>
    <property type="match status" value="2"/>
</dbReference>
<dbReference type="InterPro" id="IPR027417">
    <property type="entry name" value="P-loop_NTPase"/>
</dbReference>
<dbReference type="SMART" id="SM00490">
    <property type="entry name" value="HELICc"/>
    <property type="match status" value="1"/>
</dbReference>
<dbReference type="EMBL" id="CP002100">
    <property type="protein sequence ID" value="ADN51064.1"/>
    <property type="molecule type" value="Genomic_DNA"/>
</dbReference>
<keyword evidence="1" id="KW-0547">Nucleotide-binding</keyword>
<dbReference type="HOGENOM" id="CLU_476220_0_0_2"/>
<keyword evidence="2" id="KW-0378">Hydrolase</keyword>
<dbReference type="NCBIfam" id="TIGR01587">
    <property type="entry name" value="cas3_core"/>
    <property type="match status" value="1"/>
</dbReference>
<dbReference type="Pfam" id="PF00270">
    <property type="entry name" value="DEAD"/>
    <property type="match status" value="1"/>
</dbReference>
<evidence type="ECO:0000256" key="2">
    <source>
        <dbReference type="ARBA" id="ARBA00022801"/>
    </source>
</evidence>
<keyword evidence="6" id="KW-0347">Helicase</keyword>
<evidence type="ECO:0000256" key="3">
    <source>
        <dbReference type="ARBA" id="ARBA00022840"/>
    </source>
</evidence>
<dbReference type="GO" id="GO:0005524">
    <property type="term" value="F:ATP binding"/>
    <property type="evidence" value="ECO:0007669"/>
    <property type="project" value="UniProtKB-KW"/>
</dbReference>
<dbReference type="InterPro" id="IPR001650">
    <property type="entry name" value="Helicase_C-like"/>
</dbReference>
<dbReference type="eggNOG" id="arCOG01444">
    <property type="taxonomic scope" value="Archaea"/>
</dbReference>
<dbReference type="KEGG" id="vdi:Vdis_1690"/>
<sequence>MRELVNEAINGLVNEYPHISTVIVEAPTGYGKTFNSHIPFLKFKDMGLARGFIYVAPTRALVRQQARDFLIKLQGQGFSITYQSMDVNLKVEVPNIRSVSLTKNPLLSSDVNVTTIDSFMFNLMRMPVESLNKPVKWRYATYRSYIFTSYVFLDEIHLMVEGSGLQLSSILLGIHELTASFTPSIIASATLGSGRIKCIATGKCGDTSLETYREVANRVRVYRLGKENSKDGVFVTIRDKDWEDKTCEQNFNFKELNNIDEIIKIIKEQYSRVLILTNTVKKAVDIYNLVSGIFGSNNVVLLHGKLDEYDRDINARNIDNARIIVGTDAIGVGINPPNVNVLITDIPSSIDTFIQRIGRICRNVEQDRDCHVYLLREGEEEEIPKYYTEVRDKLHEFNWRLPYDCVKKRGYDSLINSYVEFQSPDISSYQDLYAKLSFIVIDQEDLKRSYRRYCNLIRDSVLIRGITNVDEPLTYSMALSMRDAEVLAKEYGKDIDIVAYALHEDGNLQKISINNDVKESVLKELADERKNECNRYFEINNEINKLGSSYKALIIWGIDVSRIYRRGLGLVI</sequence>
<dbReference type="GO" id="GO:0140097">
    <property type="term" value="F:catalytic activity, acting on DNA"/>
    <property type="evidence" value="ECO:0007669"/>
    <property type="project" value="UniProtKB-ARBA"/>
</dbReference>
<dbReference type="GO" id="GO:0004386">
    <property type="term" value="F:helicase activity"/>
    <property type="evidence" value="ECO:0007669"/>
    <property type="project" value="UniProtKB-KW"/>
</dbReference>
<reference evidence="6 7" key="1">
    <citation type="journal article" date="2010" name="Stand. Genomic Sci.">
        <title>Complete genome sequence of Vulcanisaeta distributa type strain (IC-017).</title>
        <authorList>
            <person name="Mavromatis K."/>
            <person name="Sikorski J."/>
            <person name="Pabst E."/>
            <person name="Teshima H."/>
            <person name="Lapidus A."/>
            <person name="Lucas S."/>
            <person name="Nolan M."/>
            <person name="Glavina Del Rio T."/>
            <person name="Cheng J.F."/>
            <person name="Bruce D."/>
            <person name="Goodwin L."/>
            <person name="Pitluck S."/>
            <person name="Liolios K."/>
            <person name="Ivanova N."/>
            <person name="Mikhailova N."/>
            <person name="Pati A."/>
            <person name="Chen A."/>
            <person name="Palaniappan K."/>
            <person name="Land M."/>
            <person name="Hauser L."/>
            <person name="Chang Y.J."/>
            <person name="Jeffries C.D."/>
            <person name="Rohde M."/>
            <person name="Spring S."/>
            <person name="Goker M."/>
            <person name="Wirth R."/>
            <person name="Woyke T."/>
            <person name="Bristow J."/>
            <person name="Eisen J.A."/>
            <person name="Markowitz V."/>
            <person name="Hugenholtz P."/>
            <person name="Klenk H.P."/>
            <person name="Kyrpides N.C."/>
        </authorList>
    </citation>
    <scope>NUCLEOTIDE SEQUENCE [LARGE SCALE GENOMIC DNA]</scope>
    <source>
        <strain evidence="7">DSM 14429 / JCM 11212 / NBRC 100878 / IC-017</strain>
    </source>
</reference>
<dbReference type="GO" id="GO:0016787">
    <property type="term" value="F:hydrolase activity"/>
    <property type="evidence" value="ECO:0007669"/>
    <property type="project" value="UniProtKB-KW"/>
</dbReference>
<dbReference type="PROSITE" id="PS51194">
    <property type="entry name" value="HELICASE_CTER"/>
    <property type="match status" value="1"/>
</dbReference>
<dbReference type="GO" id="GO:0003676">
    <property type="term" value="F:nucleic acid binding"/>
    <property type="evidence" value="ECO:0007669"/>
    <property type="project" value="InterPro"/>
</dbReference>
<gene>
    <name evidence="6" type="ordered locus">Vdis_1690</name>
</gene>
<feature type="domain" description="Helicase C-terminal" evidence="5">
    <location>
        <begin position="258"/>
        <end position="407"/>
    </location>
</feature>
<dbReference type="OrthoDB" id="43851at2157"/>
<keyword evidence="3" id="KW-0067">ATP-binding</keyword>
<protein>
    <submittedName>
        <fullName evidence="6">Helicase domain protein</fullName>
    </submittedName>
</protein>
<dbReference type="SMART" id="SM00487">
    <property type="entry name" value="DEXDc"/>
    <property type="match status" value="1"/>
</dbReference>
<dbReference type="AlphaFoldDB" id="E1QU70"/>
<dbReference type="InterPro" id="IPR014001">
    <property type="entry name" value="Helicase_ATP-bd"/>
</dbReference>
<accession>E1QU70</accession>
<evidence type="ECO:0000313" key="6">
    <source>
        <dbReference type="EMBL" id="ADN51064.1"/>
    </source>
</evidence>
<name>E1QU70_VULDI</name>
<evidence type="ECO:0000259" key="4">
    <source>
        <dbReference type="PROSITE" id="PS51192"/>
    </source>
</evidence>
<evidence type="ECO:0000259" key="5">
    <source>
        <dbReference type="PROSITE" id="PS51194"/>
    </source>
</evidence>